<comment type="caution">
    <text evidence="8">The sequence shown here is derived from an EMBL/GenBank/DDBJ whole genome shotgun (WGS) entry which is preliminary data.</text>
</comment>
<dbReference type="Pfam" id="PF00847">
    <property type="entry name" value="AP2"/>
    <property type="match status" value="1"/>
</dbReference>
<feature type="compositionally biased region" description="Pro residues" evidence="6">
    <location>
        <begin position="211"/>
        <end position="224"/>
    </location>
</feature>
<keyword evidence="4" id="KW-0804">Transcription</keyword>
<dbReference type="PANTHER" id="PTHR31677:SF231">
    <property type="entry name" value="ETHYLENE-RESPONSIVE TRANSCRIPTION FACTOR 4"/>
    <property type="match status" value="1"/>
</dbReference>
<evidence type="ECO:0000256" key="6">
    <source>
        <dbReference type="SAM" id="MobiDB-lite"/>
    </source>
</evidence>
<gene>
    <name evidence="8" type="ORF">CFC21_057174</name>
</gene>
<evidence type="ECO:0000256" key="5">
    <source>
        <dbReference type="ARBA" id="ARBA00023242"/>
    </source>
</evidence>
<feature type="compositionally biased region" description="Low complexity" evidence="6">
    <location>
        <begin position="295"/>
        <end position="326"/>
    </location>
</feature>
<dbReference type="Gene3D" id="3.30.730.10">
    <property type="entry name" value="AP2/ERF domain"/>
    <property type="match status" value="1"/>
</dbReference>
<name>A0A9R1GJ62_WHEAT</name>
<dbReference type="CDD" id="cd00018">
    <property type="entry name" value="AP2"/>
    <property type="match status" value="1"/>
</dbReference>
<dbReference type="PROSITE" id="PS51032">
    <property type="entry name" value="AP2_ERF"/>
    <property type="match status" value="1"/>
</dbReference>
<evidence type="ECO:0000259" key="7">
    <source>
        <dbReference type="PROSITE" id="PS51032"/>
    </source>
</evidence>
<feature type="compositionally biased region" description="Low complexity" evidence="6">
    <location>
        <begin position="235"/>
        <end position="250"/>
    </location>
</feature>
<dbReference type="PRINTS" id="PR00367">
    <property type="entry name" value="ETHRSPELEMNT"/>
</dbReference>
<dbReference type="SUPFAM" id="SSF54171">
    <property type="entry name" value="DNA-binding domain"/>
    <property type="match status" value="1"/>
</dbReference>
<dbReference type="AlphaFoldDB" id="A0A9R1GJ62"/>
<evidence type="ECO:0000256" key="4">
    <source>
        <dbReference type="ARBA" id="ARBA00023163"/>
    </source>
</evidence>
<reference evidence="8" key="2">
    <citation type="submission" date="2020-03" db="EMBL/GenBank/DDBJ databases">
        <title>The second near-complete assembly of the hexaploid bread wheat (Triticum aestivum) genome.</title>
        <authorList>
            <person name="Zimin A.V."/>
            <person name="Puiu D."/>
            <person name="Shumante A."/>
            <person name="Alonge M."/>
            <person name="Salzberg S.L."/>
        </authorList>
    </citation>
    <scope>NUCLEOTIDE SEQUENCE</scope>
    <source>
        <tissue evidence="8">Leaf</tissue>
    </source>
</reference>
<dbReference type="SMART" id="SM00380">
    <property type="entry name" value="AP2"/>
    <property type="match status" value="1"/>
</dbReference>
<keyword evidence="2" id="KW-0805">Transcription regulation</keyword>
<keyword evidence="3" id="KW-0238">DNA-binding</keyword>
<accession>A0A9R1GJ62</accession>
<dbReference type="InterPro" id="IPR001471">
    <property type="entry name" value="AP2/ERF_dom"/>
</dbReference>
<proteinExistence type="predicted"/>
<keyword evidence="5" id="KW-0539">Nucleus</keyword>
<dbReference type="InterPro" id="IPR036955">
    <property type="entry name" value="AP2/ERF_dom_sf"/>
</dbReference>
<dbReference type="EMBL" id="CM022221">
    <property type="protein sequence ID" value="KAF7048396.1"/>
    <property type="molecule type" value="Genomic_DNA"/>
</dbReference>
<dbReference type="InterPro" id="IPR016177">
    <property type="entry name" value="DNA-bd_dom_sf"/>
</dbReference>
<dbReference type="Proteomes" id="UP000815260">
    <property type="component" value="Chromosome 4B"/>
</dbReference>
<reference evidence="8" key="1">
    <citation type="journal article" date="2017" name="Gigascience">
        <title>The first near-complete assembly of the hexaploid bread wheat genome, Triticum aestivum.</title>
        <authorList>
            <person name="Zimin A.V."/>
            <person name="Puiu D."/>
            <person name="Hall R."/>
            <person name="Kingan S."/>
            <person name="Clavijo B.J."/>
            <person name="Salzberg S.L."/>
        </authorList>
    </citation>
    <scope>NUCLEOTIDE SEQUENCE</scope>
    <source>
        <tissue evidence="8">Leaf</tissue>
    </source>
</reference>
<feature type="compositionally biased region" description="Low complexity" evidence="6">
    <location>
        <begin position="174"/>
        <end position="190"/>
    </location>
</feature>
<feature type="compositionally biased region" description="Pro residues" evidence="6">
    <location>
        <begin position="251"/>
        <end position="264"/>
    </location>
</feature>
<comment type="subcellular location">
    <subcellularLocation>
        <location evidence="1">Nucleus</location>
    </subcellularLocation>
</comment>
<dbReference type="GO" id="GO:0005634">
    <property type="term" value="C:nucleus"/>
    <property type="evidence" value="ECO:0007669"/>
    <property type="project" value="UniProtKB-SubCell"/>
</dbReference>
<evidence type="ECO:0000256" key="1">
    <source>
        <dbReference type="ARBA" id="ARBA00004123"/>
    </source>
</evidence>
<sequence length="390" mass="39817">MDGCWRLPGGHGGAAAGRVVRVHFLDADATDDSDEETSQPQRHCARRCVRQIGLPRAFSHLPSAAAGAVSSSSHWTREKRLRAAAAGKTRTLAACGGDDWSAGARAARRLRGVRRRPWGKYAAEIRDPKLGRRVWLGTFNTAEEAKSVYDSAVLRLRGPSAVTKYTAPSPSPPISTVTASAPSPSTSAASPPSPSTTAAPPPSPFGRAASPPSPSTMAAPPPSPFGRAASPPSPSTTATSAPSPITTAASPPSPSTTAAPPPSPFGRAASPPSPSTMAAPPPSPFGRAASPPSPSTTATSAPSPITTAASPPSPSTTAASQSATTSWSLVNADEEVTAAFGLGFVDEETSLNNLMQFCLPATCSSRWDPSADFVELADLDDLFAPEPLAA</sequence>
<organism evidence="8">
    <name type="scientific">Triticum aestivum</name>
    <name type="common">Wheat</name>
    <dbReference type="NCBI Taxonomy" id="4565"/>
    <lineage>
        <taxon>Eukaryota</taxon>
        <taxon>Viridiplantae</taxon>
        <taxon>Streptophyta</taxon>
        <taxon>Embryophyta</taxon>
        <taxon>Tracheophyta</taxon>
        <taxon>Spermatophyta</taxon>
        <taxon>Magnoliopsida</taxon>
        <taxon>Liliopsida</taxon>
        <taxon>Poales</taxon>
        <taxon>Poaceae</taxon>
        <taxon>BOP clade</taxon>
        <taxon>Pooideae</taxon>
        <taxon>Triticodae</taxon>
        <taxon>Triticeae</taxon>
        <taxon>Triticinae</taxon>
        <taxon>Triticum</taxon>
    </lineage>
</organism>
<feature type="region of interest" description="Disordered" evidence="6">
    <location>
        <begin position="163"/>
        <end position="326"/>
    </location>
</feature>
<evidence type="ECO:0000313" key="8">
    <source>
        <dbReference type="EMBL" id="KAF7048396.1"/>
    </source>
</evidence>
<protein>
    <recommendedName>
        <fullName evidence="7">AP2/ERF domain-containing protein</fullName>
    </recommendedName>
</protein>
<feature type="compositionally biased region" description="Pro residues" evidence="6">
    <location>
        <begin position="191"/>
        <end position="204"/>
    </location>
</feature>
<dbReference type="GO" id="GO:0003677">
    <property type="term" value="F:DNA binding"/>
    <property type="evidence" value="ECO:0007669"/>
    <property type="project" value="UniProtKB-KW"/>
</dbReference>
<dbReference type="OrthoDB" id="1931494at2759"/>
<evidence type="ECO:0000256" key="2">
    <source>
        <dbReference type="ARBA" id="ARBA00023015"/>
    </source>
</evidence>
<evidence type="ECO:0000256" key="3">
    <source>
        <dbReference type="ARBA" id="ARBA00023125"/>
    </source>
</evidence>
<feature type="compositionally biased region" description="Pro residues" evidence="6">
    <location>
        <begin position="271"/>
        <end position="284"/>
    </location>
</feature>
<dbReference type="PANTHER" id="PTHR31677">
    <property type="entry name" value="AP2 DOMAIN CLASS TRANSCRIPTION FACTOR"/>
    <property type="match status" value="1"/>
</dbReference>
<dbReference type="GO" id="GO:0003700">
    <property type="term" value="F:DNA-binding transcription factor activity"/>
    <property type="evidence" value="ECO:0007669"/>
    <property type="project" value="InterPro"/>
</dbReference>
<feature type="domain" description="AP2/ERF" evidence="7">
    <location>
        <begin position="109"/>
        <end position="166"/>
    </location>
</feature>